<sequence precursor="true">MNRLQLSRLTLLCGIGLLLACTSAVADERPNILLVMVDDMGYSDLGCYGGEVRTPTLDALANDGARFARFFNCAQCCPTRASLMTGLYPHQAGVGDMNEEGANNEFWKRVGSPAYLGLKSRGIVTLPEVLRAAGYQTFMAGKWHLGKAPECWPNSRGFERSFALIGGACEQFTGYRSWQQKGPISLFVENGQKVEKLPSDFYSTDTFTDYALRFIDAAEPGKPWFGYLAFTAPHWPIQAHEADVAKYAETYADGPAATRLRRFERLKQLGLMPEIARLPQLDDTVTPEAQQAKKETRDRWMRTYAAMIDRVDQNLARIVKRLRERGQFDNTLILFLSDNGSDTVRGPLWGQVSNTPFRRFKVSVNDGGIASPLIAHWPNGISREQRGRIIRDIGHVIDIHATCLDAARTQQPQSFRDHNVLPPEGLSLLPALSGNGSLPSDRVLCWERMGNEAVRQGGWKLVRAYGAGTEEGNITSTGPRTGQWELYDTSNDPGETTNLAAQQPERVQSMTRLFESWATRVGVVPREEIVKLMQAK</sequence>
<keyword evidence="2" id="KW-0479">Metal-binding</keyword>
<dbReference type="InterPro" id="IPR017850">
    <property type="entry name" value="Alkaline_phosphatase_core_sf"/>
</dbReference>
<dbReference type="Proteomes" id="UP000315017">
    <property type="component" value="Chromosome"/>
</dbReference>
<feature type="domain" description="Sulfatase N-terminal" evidence="6">
    <location>
        <begin position="30"/>
        <end position="407"/>
    </location>
</feature>
<dbReference type="Gene3D" id="3.30.1120.10">
    <property type="match status" value="1"/>
</dbReference>
<evidence type="ECO:0000259" key="6">
    <source>
        <dbReference type="Pfam" id="PF00884"/>
    </source>
</evidence>
<proteinExistence type="inferred from homology"/>
<evidence type="ECO:0000256" key="2">
    <source>
        <dbReference type="ARBA" id="ARBA00022723"/>
    </source>
</evidence>
<dbReference type="PROSITE" id="PS00149">
    <property type="entry name" value="SULFATASE_2"/>
    <property type="match status" value="1"/>
</dbReference>
<keyword evidence="3 7" id="KW-0378">Hydrolase</keyword>
<dbReference type="PANTHER" id="PTHR42693">
    <property type="entry name" value="ARYLSULFATASE FAMILY MEMBER"/>
    <property type="match status" value="1"/>
</dbReference>
<feature type="chain" id="PRO_5021998143" evidence="5">
    <location>
        <begin position="27"/>
        <end position="536"/>
    </location>
</feature>
<dbReference type="InterPro" id="IPR024607">
    <property type="entry name" value="Sulfatase_CS"/>
</dbReference>
<dbReference type="PANTHER" id="PTHR42693:SF53">
    <property type="entry name" value="ENDO-4-O-SULFATASE"/>
    <property type="match status" value="1"/>
</dbReference>
<dbReference type="InterPro" id="IPR050738">
    <property type="entry name" value="Sulfatase"/>
</dbReference>
<dbReference type="Gene3D" id="3.40.720.10">
    <property type="entry name" value="Alkaline Phosphatase, subunit A"/>
    <property type="match status" value="1"/>
</dbReference>
<evidence type="ECO:0000256" key="1">
    <source>
        <dbReference type="ARBA" id="ARBA00008779"/>
    </source>
</evidence>
<dbReference type="GO" id="GO:0046872">
    <property type="term" value="F:metal ion binding"/>
    <property type="evidence" value="ECO:0007669"/>
    <property type="project" value="UniProtKB-KW"/>
</dbReference>
<dbReference type="PROSITE" id="PS51257">
    <property type="entry name" value="PROKAR_LIPOPROTEIN"/>
    <property type="match status" value="1"/>
</dbReference>
<dbReference type="SUPFAM" id="SSF53649">
    <property type="entry name" value="Alkaline phosphatase-like"/>
    <property type="match status" value="1"/>
</dbReference>
<name>A0A517Y4B8_9BACT</name>
<keyword evidence="4" id="KW-0106">Calcium</keyword>
<accession>A0A517Y4B8</accession>
<evidence type="ECO:0000313" key="7">
    <source>
        <dbReference type="EMBL" id="QDU25046.1"/>
    </source>
</evidence>
<dbReference type="OrthoDB" id="9762324at2"/>
<dbReference type="EMBL" id="CP036274">
    <property type="protein sequence ID" value="QDU25046.1"/>
    <property type="molecule type" value="Genomic_DNA"/>
</dbReference>
<protein>
    <submittedName>
        <fullName evidence="7">Arylsulfatase</fullName>
        <ecNumber evidence="7">3.1.6.1</ecNumber>
    </submittedName>
</protein>
<evidence type="ECO:0000313" key="8">
    <source>
        <dbReference type="Proteomes" id="UP000315017"/>
    </source>
</evidence>
<dbReference type="InterPro" id="IPR000917">
    <property type="entry name" value="Sulfatase_N"/>
</dbReference>
<gene>
    <name evidence="7" type="primary">atsA_1</name>
    <name evidence="7" type="ORF">ETAA8_01070</name>
</gene>
<dbReference type="GO" id="GO:0004065">
    <property type="term" value="F:arylsulfatase activity"/>
    <property type="evidence" value="ECO:0007669"/>
    <property type="project" value="UniProtKB-EC"/>
</dbReference>
<evidence type="ECO:0000256" key="5">
    <source>
        <dbReference type="SAM" id="SignalP"/>
    </source>
</evidence>
<dbReference type="CDD" id="cd16025">
    <property type="entry name" value="PAS_like"/>
    <property type="match status" value="1"/>
</dbReference>
<dbReference type="AlphaFoldDB" id="A0A517Y4B8"/>
<keyword evidence="5" id="KW-0732">Signal</keyword>
<reference evidence="7 8" key="1">
    <citation type="submission" date="2019-02" db="EMBL/GenBank/DDBJ databases">
        <title>Deep-cultivation of Planctomycetes and their phenomic and genomic characterization uncovers novel biology.</title>
        <authorList>
            <person name="Wiegand S."/>
            <person name="Jogler M."/>
            <person name="Boedeker C."/>
            <person name="Pinto D."/>
            <person name="Vollmers J."/>
            <person name="Rivas-Marin E."/>
            <person name="Kohn T."/>
            <person name="Peeters S.H."/>
            <person name="Heuer A."/>
            <person name="Rast P."/>
            <person name="Oberbeckmann S."/>
            <person name="Bunk B."/>
            <person name="Jeske O."/>
            <person name="Meyerdierks A."/>
            <person name="Storesund J.E."/>
            <person name="Kallscheuer N."/>
            <person name="Luecker S."/>
            <person name="Lage O.M."/>
            <person name="Pohl T."/>
            <person name="Merkel B.J."/>
            <person name="Hornburger P."/>
            <person name="Mueller R.-W."/>
            <person name="Bruemmer F."/>
            <person name="Labrenz M."/>
            <person name="Spormann A.M."/>
            <person name="Op den Camp H."/>
            <person name="Overmann J."/>
            <person name="Amann R."/>
            <person name="Jetten M.S.M."/>
            <person name="Mascher T."/>
            <person name="Medema M.H."/>
            <person name="Devos D.P."/>
            <person name="Kaster A.-K."/>
            <person name="Ovreas L."/>
            <person name="Rohde M."/>
            <person name="Galperin M.Y."/>
            <person name="Jogler C."/>
        </authorList>
    </citation>
    <scope>NUCLEOTIDE SEQUENCE [LARGE SCALE GENOMIC DNA]</scope>
    <source>
        <strain evidence="7 8">ETA_A8</strain>
    </source>
</reference>
<dbReference type="KEGG" id="aagg:ETAA8_01070"/>
<dbReference type="EC" id="3.1.6.1" evidence="7"/>
<evidence type="ECO:0000256" key="4">
    <source>
        <dbReference type="ARBA" id="ARBA00022837"/>
    </source>
</evidence>
<organism evidence="7 8">
    <name type="scientific">Anatilimnocola aggregata</name>
    <dbReference type="NCBI Taxonomy" id="2528021"/>
    <lineage>
        <taxon>Bacteria</taxon>
        <taxon>Pseudomonadati</taxon>
        <taxon>Planctomycetota</taxon>
        <taxon>Planctomycetia</taxon>
        <taxon>Pirellulales</taxon>
        <taxon>Pirellulaceae</taxon>
        <taxon>Anatilimnocola</taxon>
    </lineage>
</organism>
<keyword evidence="8" id="KW-1185">Reference proteome</keyword>
<dbReference type="Pfam" id="PF00884">
    <property type="entry name" value="Sulfatase"/>
    <property type="match status" value="1"/>
</dbReference>
<evidence type="ECO:0000256" key="3">
    <source>
        <dbReference type="ARBA" id="ARBA00022801"/>
    </source>
</evidence>
<dbReference type="RefSeq" id="WP_145083308.1">
    <property type="nucleotide sequence ID" value="NZ_CP036274.1"/>
</dbReference>
<comment type="similarity">
    <text evidence="1">Belongs to the sulfatase family.</text>
</comment>
<feature type="signal peptide" evidence="5">
    <location>
        <begin position="1"/>
        <end position="26"/>
    </location>
</feature>